<dbReference type="InterPro" id="IPR011701">
    <property type="entry name" value="MFS"/>
</dbReference>
<feature type="domain" description="Major facilitator superfamily (MFS) profile" evidence="7">
    <location>
        <begin position="7"/>
        <end position="197"/>
    </location>
</feature>
<name>A0A1M4ZM21_9BACT</name>
<reference evidence="8 9" key="1">
    <citation type="submission" date="2016-11" db="EMBL/GenBank/DDBJ databases">
        <authorList>
            <person name="Jaros S."/>
            <person name="Januszkiewicz K."/>
            <person name="Wedrychowicz H."/>
        </authorList>
    </citation>
    <scope>NUCLEOTIDE SEQUENCE [LARGE SCALE GENOMIC DNA]</scope>
    <source>
        <strain evidence="8 9">DSM 18119</strain>
    </source>
</reference>
<keyword evidence="3 6" id="KW-0812">Transmembrane</keyword>
<dbReference type="GO" id="GO:0016020">
    <property type="term" value="C:membrane"/>
    <property type="evidence" value="ECO:0007669"/>
    <property type="project" value="UniProtKB-SubCell"/>
</dbReference>
<dbReference type="Proteomes" id="UP000184048">
    <property type="component" value="Unassembled WGS sequence"/>
</dbReference>
<dbReference type="PANTHER" id="PTHR19432">
    <property type="entry name" value="SUGAR TRANSPORTER"/>
    <property type="match status" value="1"/>
</dbReference>
<evidence type="ECO:0000256" key="1">
    <source>
        <dbReference type="ARBA" id="ARBA00004141"/>
    </source>
</evidence>
<dbReference type="SUPFAM" id="SSF103473">
    <property type="entry name" value="MFS general substrate transporter"/>
    <property type="match status" value="1"/>
</dbReference>
<dbReference type="RefSeq" id="WP_072835192.1">
    <property type="nucleotide sequence ID" value="NZ_FQUU01000007.1"/>
</dbReference>
<evidence type="ECO:0000256" key="3">
    <source>
        <dbReference type="ARBA" id="ARBA00022692"/>
    </source>
</evidence>
<feature type="transmembrane region" description="Helical" evidence="6">
    <location>
        <begin position="52"/>
        <end position="73"/>
    </location>
</feature>
<dbReference type="GO" id="GO:0022857">
    <property type="term" value="F:transmembrane transporter activity"/>
    <property type="evidence" value="ECO:0007669"/>
    <property type="project" value="InterPro"/>
</dbReference>
<evidence type="ECO:0000256" key="5">
    <source>
        <dbReference type="ARBA" id="ARBA00023136"/>
    </source>
</evidence>
<accession>A0A1M4ZM21</accession>
<feature type="transmembrane region" description="Helical" evidence="6">
    <location>
        <begin position="85"/>
        <end position="103"/>
    </location>
</feature>
<evidence type="ECO:0000256" key="6">
    <source>
        <dbReference type="SAM" id="Phobius"/>
    </source>
</evidence>
<protein>
    <submittedName>
        <fullName evidence="8">Major Facilitator Superfamily protein</fullName>
    </submittedName>
</protein>
<evidence type="ECO:0000256" key="4">
    <source>
        <dbReference type="ARBA" id="ARBA00022989"/>
    </source>
</evidence>
<evidence type="ECO:0000259" key="7">
    <source>
        <dbReference type="PROSITE" id="PS50850"/>
    </source>
</evidence>
<feature type="transmembrane region" description="Helical" evidence="6">
    <location>
        <begin position="177"/>
        <end position="195"/>
    </location>
</feature>
<keyword evidence="4 6" id="KW-1133">Transmembrane helix</keyword>
<dbReference type="OrthoDB" id="7584869at2"/>
<evidence type="ECO:0000256" key="2">
    <source>
        <dbReference type="ARBA" id="ARBA00022448"/>
    </source>
</evidence>
<feature type="transmembrane region" description="Helical" evidence="6">
    <location>
        <begin position="7"/>
        <end position="28"/>
    </location>
</feature>
<dbReference type="AlphaFoldDB" id="A0A1M4ZM21"/>
<dbReference type="InterPro" id="IPR020846">
    <property type="entry name" value="MFS_dom"/>
</dbReference>
<keyword evidence="9" id="KW-1185">Reference proteome</keyword>
<keyword evidence="2" id="KW-0813">Transport</keyword>
<dbReference type="PANTHER" id="PTHR19432:SF35">
    <property type="entry name" value="SOLUTE CARRIER FAMILY 45 MEMBER 3 ISOFORM X1"/>
    <property type="match status" value="1"/>
</dbReference>
<feature type="transmembrane region" description="Helical" evidence="6">
    <location>
        <begin position="109"/>
        <end position="131"/>
    </location>
</feature>
<dbReference type="STRING" id="1121884.SAMN02745131_01996"/>
<organism evidence="8 9">
    <name type="scientific">Flavisolibacter ginsengisoli DSM 18119</name>
    <dbReference type="NCBI Taxonomy" id="1121884"/>
    <lineage>
        <taxon>Bacteria</taxon>
        <taxon>Pseudomonadati</taxon>
        <taxon>Bacteroidota</taxon>
        <taxon>Chitinophagia</taxon>
        <taxon>Chitinophagales</taxon>
        <taxon>Chitinophagaceae</taxon>
        <taxon>Flavisolibacter</taxon>
    </lineage>
</organism>
<dbReference type="Pfam" id="PF07690">
    <property type="entry name" value="MFS_1"/>
    <property type="match status" value="1"/>
</dbReference>
<sequence length="197" mass="22087">MIRIIKSLLPLFVVQFFTWLALFSLWIYSTPVITRYIFHSTDSESPAFENGVNWVGICFAFYATLAALLAFFIPKLLRYTTKKRLHSIALLIGSIGLGLVGFIKNQYLLLISFAFIGIAWSSISNVPYSIVGDKAPEKEMATYFTIFNFSIVIPQITAAFLLGYINKHFFAGATIDIILLGACSMFLAGVTMLFTKY</sequence>
<gene>
    <name evidence="8" type="ORF">SAMN02745131_01996</name>
</gene>
<dbReference type="InterPro" id="IPR036259">
    <property type="entry name" value="MFS_trans_sf"/>
</dbReference>
<dbReference type="Gene3D" id="1.20.1250.20">
    <property type="entry name" value="MFS general substrate transporter like domains"/>
    <property type="match status" value="1"/>
</dbReference>
<dbReference type="EMBL" id="FQUU01000007">
    <property type="protein sequence ID" value="SHF19093.1"/>
    <property type="molecule type" value="Genomic_DNA"/>
</dbReference>
<dbReference type="PROSITE" id="PS50850">
    <property type="entry name" value="MFS"/>
    <property type="match status" value="1"/>
</dbReference>
<keyword evidence="5 6" id="KW-0472">Membrane</keyword>
<feature type="transmembrane region" description="Helical" evidence="6">
    <location>
        <begin position="143"/>
        <end position="165"/>
    </location>
</feature>
<comment type="subcellular location">
    <subcellularLocation>
        <location evidence="1">Membrane</location>
        <topology evidence="1">Multi-pass membrane protein</topology>
    </subcellularLocation>
</comment>
<proteinExistence type="predicted"/>
<evidence type="ECO:0000313" key="9">
    <source>
        <dbReference type="Proteomes" id="UP000184048"/>
    </source>
</evidence>
<evidence type="ECO:0000313" key="8">
    <source>
        <dbReference type="EMBL" id="SHF19093.1"/>
    </source>
</evidence>